<feature type="transmembrane region" description="Helical" evidence="2">
    <location>
        <begin position="91"/>
        <end position="116"/>
    </location>
</feature>
<feature type="region of interest" description="Disordered" evidence="1">
    <location>
        <begin position="424"/>
        <end position="444"/>
    </location>
</feature>
<reference evidence="3 4" key="1">
    <citation type="journal article" date="2018" name="Mol. Biol. Evol.">
        <title>Broad Genomic Sampling Reveals a Smut Pathogenic Ancestry of the Fungal Clade Ustilaginomycotina.</title>
        <authorList>
            <person name="Kijpornyongpan T."/>
            <person name="Mondo S.J."/>
            <person name="Barry K."/>
            <person name="Sandor L."/>
            <person name="Lee J."/>
            <person name="Lipzen A."/>
            <person name="Pangilinan J."/>
            <person name="LaButti K."/>
            <person name="Hainaut M."/>
            <person name="Henrissat B."/>
            <person name="Grigoriev I.V."/>
            <person name="Spatafora J.W."/>
            <person name="Aime M.C."/>
        </authorList>
    </citation>
    <scope>NUCLEOTIDE SEQUENCE [LARGE SCALE GENOMIC DNA]</scope>
    <source>
        <strain evidence="3 4">MCA 4718</strain>
    </source>
</reference>
<feature type="compositionally biased region" description="Polar residues" evidence="1">
    <location>
        <begin position="585"/>
        <end position="595"/>
    </location>
</feature>
<gene>
    <name evidence="3" type="ORF">BCV69DRAFT_87663</name>
</gene>
<feature type="compositionally biased region" description="Polar residues" evidence="1">
    <location>
        <begin position="803"/>
        <end position="815"/>
    </location>
</feature>
<keyword evidence="4" id="KW-1185">Reference proteome</keyword>
<keyword evidence="2" id="KW-1133">Transmembrane helix</keyword>
<feature type="compositionally biased region" description="Polar residues" evidence="1">
    <location>
        <begin position="274"/>
        <end position="287"/>
    </location>
</feature>
<feature type="region of interest" description="Disordered" evidence="1">
    <location>
        <begin position="267"/>
        <end position="287"/>
    </location>
</feature>
<name>A0A316U5E2_9BASI</name>
<feature type="region of interest" description="Disordered" evidence="1">
    <location>
        <begin position="868"/>
        <end position="912"/>
    </location>
</feature>
<feature type="transmembrane region" description="Helical" evidence="2">
    <location>
        <begin position="60"/>
        <end position="79"/>
    </location>
</feature>
<keyword evidence="2" id="KW-0472">Membrane</keyword>
<feature type="compositionally biased region" description="Basic and acidic residues" evidence="1">
    <location>
        <begin position="897"/>
        <end position="909"/>
    </location>
</feature>
<feature type="compositionally biased region" description="Basic and acidic residues" evidence="1">
    <location>
        <begin position="986"/>
        <end position="997"/>
    </location>
</feature>
<accession>A0A316U5E2</accession>
<feature type="compositionally biased region" description="Polar residues" evidence="1">
    <location>
        <begin position="555"/>
        <end position="565"/>
    </location>
</feature>
<feature type="compositionally biased region" description="Polar residues" evidence="1">
    <location>
        <begin position="1400"/>
        <end position="1414"/>
    </location>
</feature>
<feature type="region of interest" description="Disordered" evidence="1">
    <location>
        <begin position="744"/>
        <end position="831"/>
    </location>
</feature>
<dbReference type="OrthoDB" id="3360572at2759"/>
<keyword evidence="2" id="KW-0812">Transmembrane</keyword>
<evidence type="ECO:0000313" key="3">
    <source>
        <dbReference type="EMBL" id="PWN18175.1"/>
    </source>
</evidence>
<feature type="compositionally biased region" description="Polar residues" evidence="1">
    <location>
        <begin position="751"/>
        <end position="765"/>
    </location>
</feature>
<feature type="region of interest" description="Disordered" evidence="1">
    <location>
        <begin position="945"/>
        <end position="1042"/>
    </location>
</feature>
<organism evidence="3 4">
    <name type="scientific">Pseudomicrostroma glucosiphilum</name>
    <dbReference type="NCBI Taxonomy" id="1684307"/>
    <lineage>
        <taxon>Eukaryota</taxon>
        <taxon>Fungi</taxon>
        <taxon>Dikarya</taxon>
        <taxon>Basidiomycota</taxon>
        <taxon>Ustilaginomycotina</taxon>
        <taxon>Exobasidiomycetes</taxon>
        <taxon>Microstromatales</taxon>
        <taxon>Microstromatales incertae sedis</taxon>
        <taxon>Pseudomicrostroma</taxon>
    </lineage>
</organism>
<evidence type="ECO:0000256" key="2">
    <source>
        <dbReference type="SAM" id="Phobius"/>
    </source>
</evidence>
<feature type="compositionally biased region" description="Polar residues" evidence="1">
    <location>
        <begin position="886"/>
        <end position="896"/>
    </location>
</feature>
<proteinExistence type="predicted"/>
<evidence type="ECO:0000256" key="1">
    <source>
        <dbReference type="SAM" id="MobiDB-lite"/>
    </source>
</evidence>
<sequence>MEGTRGAKAMSSTSLATLAFCLCSRLSILCISTSSTALQVHRRTSRVSTPHATSGRTWPLLLLIYSIFMVLVISTSYALRRPSLSHERGPLFLILMQVLLVVELTAAVALLLTSAWKPQVPSTTPKDVSLRRLALPLSIRVDTEMETDFDPGSPGGRSKHHTLVGNVTPRLARPGGFKFPAPRNSITQSHTPTIGDLTADQVRAYAIVSPERAFDAMLKDARDSAFVADKNDIKNEGAGIPVSHQDGISGAAAGALRKTALEYRSTPKRHSDMHTWSMSHPESSSTSRETAFHQLGSTLATPHQMLSPIDQQRRALRWTFTYRAMSALLGAWVQICCALPFLVQQLLPARNDSSALLILMVAGVVLNAPLLAAQIWLTSDGAPVSSDAIRHVRKSEQVFGTHATPEVTNRSALSRPSKSFSLHILSRDSPGSTPRPSTSASFSSSTKTCVGSVPYVKAHWTAGKVQKDRVVESRAAFRRGMSIAFDPKPKLDVLPPGGRNWTPYKARQGVVDLQMAEEGARSYSAVSEIDTPRSAAAPSQHDPDLSTPGQARHANASQHYKSYSMTPHLPGGWMSSPSLPHGTPDSRQASTSASQITPTAGSFMVSGEQVSKPISSPTTTEFHLDGLSALILPHVVPGIHIGHQTPVSHRSLDIERKRCEEYADYTRRVEEGGSDAVKGSWWSFKEDREMRGLGMSLPFDCPELSVSPRGHGRSHSGAASAVLASLVRANTSDKADVDVHEMSDLCPSRAPSPSSGTSYSGNVKHTGTPHRRRRTKDNALSTSSATCAGDPAALTHTPDPRSISRSMARSTSISLGRSFDGADRSTASNLLPRRSRISGSFHQTPVSGMGDTIELAEEYELTEACRMSPPAAPDKQAFAEERQLDPQGSCSLSESKPLTKDRIASHDASQEPCSPFLQRWAQSVISTADNYEGPRLELAHHVEPLRTSHSSKQPLSAPRPLPSPALTEGRKSLGSSLGLGQFEDELSSRHEGSRLQHDLGLGMPSTLAPPKLASRRGSSTGTATTTFVGPSRPVSDSTRRSLGSDFGLAERVREAVERANDAEAAALEADRAAGAKRMTSDTLAFSDSSLNTELVISPDGTVDIRDTPNSATSSQRPVQADAALLASASPLKGADNLNDRNDEIIDSPELEPFDISNLNVVAQHFHRWSTGPLPPLTEMSEEYASASQSQCHASIAQRGRMSNDWEELNRTLHQIYQRRNRDSFLSEGKASILSASLLGSPASQRRSGLWGANPLSPVGSVRSFGWAEVIQHERSVSLAQLLAIPSHSAASPAARQRVLSNLSLSAVTPRRAIGLRGDFWDHSTPAVPPLPAMGAQQQEALDTNAPVTPSLQVKRKKHAVSLPMRSKLGIDSGGDAKAASSSSTAEHRASPQRSPVRRSSGFSRLSARHTSVSSLPGMAKKGARRLSVVANTAAKVNTNPKSSNLQPRYRATSFSMSEMRSRATSAVSGSVPPGVRPQQLAVAGSLARTPNKNGDEAALFPSSPWMIVNGRPELGDTSQMHEELARLLEAHAQTSLPADDWVDCPQEVFDDRPDGSIAEEFSNVGGMAFHPESIKERAGTSHASCEFDAADLTCRTIIAKVSQATPSPRNASSSSIQLDASVKSKVRHFEKLSSRPASGTRAFVVNSPVRRRSVYQSVTSPDRQSRLSSPHNMRVISQEEWMNDDGKQQQHKPEVPPATQVAATSVLSPTRTKTPRRLPLAALLLTQAVSNSDPWPADTPSRARHLAQMAEVQGACSMMDNADATAPSSQKKRPAGRPKVARRLTEAHLLSTQSAGPVVAGDGYSAAPDENDTTAIRDGRQGQRSRPMPRSQIVTARRI</sequence>
<dbReference type="EMBL" id="KZ819338">
    <property type="protein sequence ID" value="PWN18175.1"/>
    <property type="molecule type" value="Genomic_DNA"/>
</dbReference>
<protein>
    <submittedName>
        <fullName evidence="3">Uncharacterized protein</fullName>
    </submittedName>
</protein>
<feature type="compositionally biased region" description="Low complexity" evidence="1">
    <location>
        <begin position="1015"/>
        <end position="1026"/>
    </location>
</feature>
<feature type="region of interest" description="Disordered" evidence="1">
    <location>
        <begin position="1789"/>
        <end position="1839"/>
    </location>
</feature>
<dbReference type="RefSeq" id="XP_025345335.1">
    <property type="nucleotide sequence ID" value="XM_025495594.1"/>
</dbReference>
<dbReference type="GeneID" id="37017328"/>
<feature type="region of interest" description="Disordered" evidence="1">
    <location>
        <begin position="523"/>
        <end position="595"/>
    </location>
</feature>
<feature type="transmembrane region" description="Helical" evidence="2">
    <location>
        <begin position="355"/>
        <end position="377"/>
    </location>
</feature>
<feature type="compositionally biased region" description="Low complexity" evidence="1">
    <location>
        <begin position="432"/>
        <end position="444"/>
    </location>
</feature>
<evidence type="ECO:0000313" key="4">
    <source>
        <dbReference type="Proteomes" id="UP000245942"/>
    </source>
</evidence>
<feature type="region of interest" description="Disordered" evidence="1">
    <location>
        <begin position="1345"/>
        <end position="1421"/>
    </location>
</feature>
<dbReference type="Proteomes" id="UP000245942">
    <property type="component" value="Unassembled WGS sequence"/>
</dbReference>